<comment type="caution">
    <text evidence="4">The sequence shown here is derived from an EMBL/GenBank/DDBJ whole genome shotgun (WGS) entry which is preliminary data.</text>
</comment>
<proteinExistence type="inferred from homology"/>
<gene>
    <name evidence="4" type="ORF">D3Z33_03275</name>
</gene>
<dbReference type="PANTHER" id="PTHR35841">
    <property type="entry name" value="PHOSPHONATES-BINDING PERIPLASMIC PROTEIN"/>
    <property type="match status" value="1"/>
</dbReference>
<reference evidence="4 5" key="1">
    <citation type="submission" date="2018-08" db="EMBL/GenBank/DDBJ databases">
        <title>Murine metabolic-syndrome-specific gut microbial biobank.</title>
        <authorList>
            <person name="Liu C."/>
        </authorList>
    </citation>
    <scope>NUCLEOTIDE SEQUENCE [LARGE SCALE GENOMIC DNA]</scope>
    <source>
        <strain evidence="4 5">583</strain>
    </source>
</reference>
<evidence type="ECO:0000313" key="5">
    <source>
        <dbReference type="Proteomes" id="UP000467132"/>
    </source>
</evidence>
<dbReference type="SUPFAM" id="SSF53850">
    <property type="entry name" value="Periplasmic binding protein-like II"/>
    <property type="match status" value="1"/>
</dbReference>
<dbReference type="Pfam" id="PF12974">
    <property type="entry name" value="Phosphonate-bd"/>
    <property type="match status" value="1"/>
</dbReference>
<accession>A0A845QST1</accession>
<dbReference type="AlphaFoldDB" id="A0A845QST1"/>
<dbReference type="PROSITE" id="PS51257">
    <property type="entry name" value="PROKAR_LIPOPROTEIN"/>
    <property type="match status" value="1"/>
</dbReference>
<comment type="similarity">
    <text evidence="1">Belongs to the phosphate/phosphite/phosphonate binding protein family.</text>
</comment>
<dbReference type="NCBIfam" id="TIGR01098">
    <property type="entry name" value="3A0109s03R"/>
    <property type="match status" value="1"/>
</dbReference>
<protein>
    <submittedName>
        <fullName evidence="4">Putative selenate ABC transporter substrate-binding protein</fullName>
    </submittedName>
</protein>
<keyword evidence="2 3" id="KW-0732">Signal</keyword>
<evidence type="ECO:0000313" key="4">
    <source>
        <dbReference type="EMBL" id="NBI05877.1"/>
    </source>
</evidence>
<dbReference type="InterPro" id="IPR030836">
    <property type="entry name" value="ABC_peri_PhnD-like"/>
</dbReference>
<organism evidence="4 5">
    <name type="scientific">Senegalia massiliensis</name>
    <dbReference type="NCBI Taxonomy" id="1720316"/>
    <lineage>
        <taxon>Bacteria</taxon>
        <taxon>Bacillati</taxon>
        <taxon>Bacillota</taxon>
        <taxon>Clostridia</taxon>
        <taxon>Eubacteriales</taxon>
        <taxon>Clostridiaceae</taxon>
        <taxon>Senegalia</taxon>
    </lineage>
</organism>
<name>A0A845QST1_9CLOT</name>
<dbReference type="GO" id="GO:0055085">
    <property type="term" value="P:transmembrane transport"/>
    <property type="evidence" value="ECO:0007669"/>
    <property type="project" value="InterPro"/>
</dbReference>
<dbReference type="EMBL" id="QXXA01000004">
    <property type="protein sequence ID" value="NBI05877.1"/>
    <property type="molecule type" value="Genomic_DNA"/>
</dbReference>
<keyword evidence="5" id="KW-1185">Reference proteome</keyword>
<dbReference type="Proteomes" id="UP000467132">
    <property type="component" value="Unassembled WGS sequence"/>
</dbReference>
<dbReference type="RefSeq" id="WP_160196365.1">
    <property type="nucleotide sequence ID" value="NZ_QXXA01000004.1"/>
</dbReference>
<dbReference type="InterPro" id="IPR005770">
    <property type="entry name" value="PhnD"/>
</dbReference>
<feature type="signal peptide" evidence="3">
    <location>
        <begin position="1"/>
        <end position="19"/>
    </location>
</feature>
<evidence type="ECO:0000256" key="2">
    <source>
        <dbReference type="ARBA" id="ARBA00022729"/>
    </source>
</evidence>
<evidence type="ECO:0000256" key="1">
    <source>
        <dbReference type="ARBA" id="ARBA00007162"/>
    </source>
</evidence>
<dbReference type="Gene3D" id="3.40.190.10">
    <property type="entry name" value="Periplasmic binding protein-like II"/>
    <property type="match status" value="2"/>
</dbReference>
<evidence type="ECO:0000256" key="3">
    <source>
        <dbReference type="SAM" id="SignalP"/>
    </source>
</evidence>
<dbReference type="GO" id="GO:0043190">
    <property type="term" value="C:ATP-binding cassette (ABC) transporter complex"/>
    <property type="evidence" value="ECO:0007669"/>
    <property type="project" value="InterPro"/>
</dbReference>
<dbReference type="PANTHER" id="PTHR35841:SF1">
    <property type="entry name" value="PHOSPHONATES-BINDING PERIPLASMIC PROTEIN"/>
    <property type="match status" value="1"/>
</dbReference>
<dbReference type="NCBIfam" id="TIGR04553">
    <property type="entry name" value="ABC_peri_selen"/>
    <property type="match status" value="1"/>
</dbReference>
<feature type="chain" id="PRO_5039020793" evidence="3">
    <location>
        <begin position="20"/>
        <end position="293"/>
    </location>
</feature>
<dbReference type="OrthoDB" id="9764656at2"/>
<sequence>MKKIIIILLFLLTTISITACGDSDASNKSNDDKVFKIGAIPDQNTSKLNRRFEDLAKYISDETGLNVEYVPTVDYSALVTAFERGEIQLGWFGGLTGVQARSSVKGAEAIAQRPRDEEFHSVFIAQKGLRLKELSDIKGYSFTFGSESSTSGHLMPRHFLIEEGIDPNQDFDGEANYSGSHDKTWKLVESGAFYTGALNEAVWEAAVEENKVDLDKVEVFYTTPAYYDYNWTINNVDENFGKGTKEKVKNALLSIDEEQKEIMELFESEKFIETKNENYKAIKEVAEKLGIIK</sequence>